<accession>A0A523WBR8</accession>
<dbReference type="GO" id="GO:0003700">
    <property type="term" value="F:DNA-binding transcription factor activity"/>
    <property type="evidence" value="ECO:0007669"/>
    <property type="project" value="TreeGrafter"/>
</dbReference>
<dbReference type="Pfam" id="PF13377">
    <property type="entry name" value="Peripla_BP_3"/>
    <property type="match status" value="1"/>
</dbReference>
<dbReference type="GO" id="GO:0000976">
    <property type="term" value="F:transcription cis-regulatory region binding"/>
    <property type="evidence" value="ECO:0007669"/>
    <property type="project" value="TreeGrafter"/>
</dbReference>
<sequence>VVNLLEGRVDGVIFTSGVMQDEHILRLKEEGIPIVLIEKFMQSSDIPAVVIDNLSAAKKGVKHLLSLGHRKIGYISAPLELVPLRERFEGYKRALLESRVPYDSSVVYIEKTIKKEDLRSGYKIMTRILQQGNFPKVFFIVSDTLAIGAIKAIKDFGMKVPDDIAIVGFDDIDIASFSDPPLTTMVQPKYQMGVRGMEMLIKTMSGVKLRKKEIKMDVEIAVRGSCGESRKM</sequence>
<dbReference type="AlphaFoldDB" id="A0A523WBR8"/>
<keyword evidence="1" id="KW-0805">Transcription regulation</keyword>
<comment type="caution">
    <text evidence="5">The sequence shown here is derived from an EMBL/GenBank/DDBJ whole genome shotgun (WGS) entry which is preliminary data.</text>
</comment>
<dbReference type="PANTHER" id="PTHR30146:SF109">
    <property type="entry name" value="HTH-TYPE TRANSCRIPTIONAL REGULATOR GALS"/>
    <property type="match status" value="1"/>
</dbReference>
<dbReference type="InterPro" id="IPR046335">
    <property type="entry name" value="LacI/GalR-like_sensor"/>
</dbReference>
<reference evidence="5 6" key="1">
    <citation type="submission" date="2019-03" db="EMBL/GenBank/DDBJ databases">
        <title>Metabolic potential of uncultured bacteria and archaea associated with petroleum seepage in deep-sea sediments.</title>
        <authorList>
            <person name="Dong X."/>
            <person name="Hubert C."/>
        </authorList>
    </citation>
    <scope>NUCLEOTIDE SEQUENCE [LARGE SCALE GENOMIC DNA]</scope>
    <source>
        <strain evidence="5">E29_bin52</strain>
    </source>
</reference>
<feature type="non-terminal residue" evidence="5">
    <location>
        <position position="1"/>
    </location>
</feature>
<gene>
    <name evidence="5" type="ORF">E3J48_01130</name>
</gene>
<feature type="domain" description="Transcriptional regulator LacI/GalR-like sensor" evidence="4">
    <location>
        <begin position="61"/>
        <end position="226"/>
    </location>
</feature>
<dbReference type="EMBL" id="SOIZ01000053">
    <property type="protein sequence ID" value="TET64456.1"/>
    <property type="molecule type" value="Genomic_DNA"/>
</dbReference>
<dbReference type="Gene3D" id="3.40.50.2300">
    <property type="match status" value="2"/>
</dbReference>
<organism evidence="5 6">
    <name type="scientific">Aerophobetes bacterium</name>
    <dbReference type="NCBI Taxonomy" id="2030807"/>
    <lineage>
        <taxon>Bacteria</taxon>
        <taxon>Candidatus Aerophobota</taxon>
    </lineage>
</organism>
<evidence type="ECO:0000313" key="6">
    <source>
        <dbReference type="Proteomes" id="UP000319130"/>
    </source>
</evidence>
<keyword evidence="3" id="KW-0804">Transcription</keyword>
<evidence type="ECO:0000313" key="5">
    <source>
        <dbReference type="EMBL" id="TET64456.1"/>
    </source>
</evidence>
<evidence type="ECO:0000256" key="3">
    <source>
        <dbReference type="ARBA" id="ARBA00023163"/>
    </source>
</evidence>
<evidence type="ECO:0000256" key="1">
    <source>
        <dbReference type="ARBA" id="ARBA00023015"/>
    </source>
</evidence>
<evidence type="ECO:0000256" key="2">
    <source>
        <dbReference type="ARBA" id="ARBA00023125"/>
    </source>
</evidence>
<dbReference type="PANTHER" id="PTHR30146">
    <property type="entry name" value="LACI-RELATED TRANSCRIPTIONAL REPRESSOR"/>
    <property type="match status" value="1"/>
</dbReference>
<dbReference type="CDD" id="cd06267">
    <property type="entry name" value="PBP1_LacI_sugar_binding-like"/>
    <property type="match status" value="1"/>
</dbReference>
<protein>
    <submittedName>
        <fullName evidence="5">LacI family transcriptional regulator</fullName>
    </submittedName>
</protein>
<proteinExistence type="predicted"/>
<dbReference type="InterPro" id="IPR028082">
    <property type="entry name" value="Peripla_BP_I"/>
</dbReference>
<dbReference type="Proteomes" id="UP000319130">
    <property type="component" value="Unassembled WGS sequence"/>
</dbReference>
<name>A0A523WBR8_UNCAE</name>
<keyword evidence="2" id="KW-0238">DNA-binding</keyword>
<dbReference type="SUPFAM" id="SSF53822">
    <property type="entry name" value="Periplasmic binding protein-like I"/>
    <property type="match status" value="1"/>
</dbReference>
<evidence type="ECO:0000259" key="4">
    <source>
        <dbReference type="Pfam" id="PF13377"/>
    </source>
</evidence>